<comment type="catalytic activity">
    <reaction evidence="12">
        <text>fluoride(in) = fluoride(out)</text>
        <dbReference type="Rhea" id="RHEA:76159"/>
        <dbReference type="ChEBI" id="CHEBI:17051"/>
    </reaction>
    <physiologicalReaction direction="left-to-right" evidence="12">
        <dbReference type="Rhea" id="RHEA:76160"/>
    </physiologicalReaction>
</comment>
<dbReference type="HAMAP" id="MF_00454">
    <property type="entry name" value="FluC"/>
    <property type="match status" value="1"/>
</dbReference>
<comment type="subcellular location">
    <subcellularLocation>
        <location evidence="1 14">Cell membrane</location>
        <topology evidence="1 14">Multi-pass membrane protein</topology>
    </subcellularLocation>
</comment>
<dbReference type="Proteomes" id="UP000184612">
    <property type="component" value="Unassembled WGS sequence"/>
</dbReference>
<dbReference type="GO" id="GO:0005886">
    <property type="term" value="C:plasma membrane"/>
    <property type="evidence" value="ECO:0007669"/>
    <property type="project" value="UniProtKB-SubCell"/>
</dbReference>
<evidence type="ECO:0000256" key="10">
    <source>
        <dbReference type="ARBA" id="ARBA00023303"/>
    </source>
</evidence>
<dbReference type="RefSeq" id="WP_073587643.1">
    <property type="nucleotide sequence ID" value="NZ_FRFD01000003.1"/>
</dbReference>
<dbReference type="PANTHER" id="PTHR28259">
    <property type="entry name" value="FLUORIDE EXPORT PROTEIN 1-RELATED"/>
    <property type="match status" value="1"/>
</dbReference>
<feature type="transmembrane region" description="Helical" evidence="14">
    <location>
        <begin position="60"/>
        <end position="76"/>
    </location>
</feature>
<evidence type="ECO:0000256" key="8">
    <source>
        <dbReference type="ARBA" id="ARBA00023065"/>
    </source>
</evidence>
<evidence type="ECO:0000313" key="16">
    <source>
        <dbReference type="Proteomes" id="UP000184612"/>
    </source>
</evidence>
<evidence type="ECO:0000256" key="7">
    <source>
        <dbReference type="ARBA" id="ARBA00023053"/>
    </source>
</evidence>
<dbReference type="InterPro" id="IPR003691">
    <property type="entry name" value="FluC"/>
</dbReference>
<comment type="activity regulation">
    <text evidence="14">Na(+) is not transported, but it plays an essential structural role and its presence is essential for fluoride channel function.</text>
</comment>
<dbReference type="GO" id="GO:0062054">
    <property type="term" value="F:fluoride channel activity"/>
    <property type="evidence" value="ECO:0007669"/>
    <property type="project" value="UniProtKB-UniRule"/>
</dbReference>
<keyword evidence="9 14" id="KW-0472">Membrane</keyword>
<accession>A0A1M7Y1C7</accession>
<dbReference type="Pfam" id="PF02537">
    <property type="entry name" value="CRCB"/>
    <property type="match status" value="1"/>
</dbReference>
<keyword evidence="5 14" id="KW-0479">Metal-binding</keyword>
<keyword evidence="4 14" id="KW-0812">Transmembrane</keyword>
<dbReference type="OrthoDB" id="9815830at2"/>
<keyword evidence="6 14" id="KW-1133">Transmembrane helix</keyword>
<evidence type="ECO:0000256" key="13">
    <source>
        <dbReference type="ARBA" id="ARBA00049940"/>
    </source>
</evidence>
<dbReference type="AlphaFoldDB" id="A0A1M7Y1C7"/>
<evidence type="ECO:0000256" key="14">
    <source>
        <dbReference type="HAMAP-Rule" id="MF_00454"/>
    </source>
</evidence>
<evidence type="ECO:0000256" key="3">
    <source>
        <dbReference type="ARBA" id="ARBA00022475"/>
    </source>
</evidence>
<reference evidence="15 16" key="1">
    <citation type="submission" date="2016-12" db="EMBL/GenBank/DDBJ databases">
        <authorList>
            <person name="Song W.-J."/>
            <person name="Kurnit D.M."/>
        </authorList>
    </citation>
    <scope>NUCLEOTIDE SEQUENCE [LARGE SCALE GENOMIC DNA]</scope>
    <source>
        <strain evidence="15 16">DSM 12503</strain>
    </source>
</reference>
<keyword evidence="2 14" id="KW-0813">Transport</keyword>
<evidence type="ECO:0000256" key="9">
    <source>
        <dbReference type="ARBA" id="ARBA00023136"/>
    </source>
</evidence>
<feature type="transmembrane region" description="Helical" evidence="14">
    <location>
        <begin position="34"/>
        <end position="54"/>
    </location>
</feature>
<dbReference type="EMBL" id="FRFD01000003">
    <property type="protein sequence ID" value="SHO45591.1"/>
    <property type="molecule type" value="Genomic_DNA"/>
</dbReference>
<organism evidence="15 16">
    <name type="scientific">Anaerocolumna xylanovorans DSM 12503</name>
    <dbReference type="NCBI Taxonomy" id="1121345"/>
    <lineage>
        <taxon>Bacteria</taxon>
        <taxon>Bacillati</taxon>
        <taxon>Bacillota</taxon>
        <taxon>Clostridia</taxon>
        <taxon>Lachnospirales</taxon>
        <taxon>Lachnospiraceae</taxon>
        <taxon>Anaerocolumna</taxon>
    </lineage>
</organism>
<comment type="similarity">
    <text evidence="11 14">Belongs to the fluoride channel Fluc/FEX (TC 1.A.43) family.</text>
</comment>
<evidence type="ECO:0000256" key="12">
    <source>
        <dbReference type="ARBA" id="ARBA00035585"/>
    </source>
</evidence>
<keyword evidence="16" id="KW-1185">Reference proteome</keyword>
<dbReference type="GO" id="GO:0046872">
    <property type="term" value="F:metal ion binding"/>
    <property type="evidence" value="ECO:0007669"/>
    <property type="project" value="UniProtKB-KW"/>
</dbReference>
<feature type="binding site" evidence="14">
    <location>
        <position position="71"/>
    </location>
    <ligand>
        <name>Na(+)</name>
        <dbReference type="ChEBI" id="CHEBI:29101"/>
        <note>structural</note>
    </ligand>
</feature>
<protein>
    <recommendedName>
        <fullName evidence="14">Fluoride-specific ion channel FluC</fullName>
    </recommendedName>
</protein>
<evidence type="ECO:0000256" key="5">
    <source>
        <dbReference type="ARBA" id="ARBA00022723"/>
    </source>
</evidence>
<gene>
    <name evidence="14" type="primary">fluC</name>
    <name evidence="14" type="synonym">crcB</name>
    <name evidence="15" type="ORF">SAMN02745217_01007</name>
</gene>
<keyword evidence="3 14" id="KW-1003">Cell membrane</keyword>
<evidence type="ECO:0000256" key="6">
    <source>
        <dbReference type="ARBA" id="ARBA00022989"/>
    </source>
</evidence>
<dbReference type="STRING" id="1121345.SAMN02745217_01007"/>
<proteinExistence type="inferred from homology"/>
<evidence type="ECO:0000313" key="15">
    <source>
        <dbReference type="EMBL" id="SHO45591.1"/>
    </source>
</evidence>
<keyword evidence="10 14" id="KW-0407">Ion channel</keyword>
<dbReference type="GO" id="GO:0140114">
    <property type="term" value="P:cellular detoxification of fluoride"/>
    <property type="evidence" value="ECO:0007669"/>
    <property type="project" value="UniProtKB-UniRule"/>
</dbReference>
<keyword evidence="7 14" id="KW-0915">Sodium</keyword>
<keyword evidence="8 14" id="KW-0406">Ion transport</keyword>
<evidence type="ECO:0000256" key="11">
    <source>
        <dbReference type="ARBA" id="ARBA00035120"/>
    </source>
</evidence>
<sequence length="116" mass="12677">MLLNIILVGIGGGIGTFLRAILSDTIKKIWKNSSVISTFIINVTGSFLLGVVIHYHANDIWRLFLGTGILGGYTTFSTYHYESVSLLKTGKKKKFMLYYIFSVVCGVIAAGIGIIL</sequence>
<evidence type="ECO:0000256" key="2">
    <source>
        <dbReference type="ARBA" id="ARBA00022448"/>
    </source>
</evidence>
<evidence type="ECO:0000256" key="4">
    <source>
        <dbReference type="ARBA" id="ARBA00022692"/>
    </source>
</evidence>
<dbReference type="PANTHER" id="PTHR28259:SF16">
    <property type="entry name" value="FLUORIDE-SPECIFIC ION CHANNEL FLUC 2"/>
    <property type="match status" value="1"/>
</dbReference>
<name>A0A1M7Y1C7_9FIRM</name>
<evidence type="ECO:0000256" key="1">
    <source>
        <dbReference type="ARBA" id="ARBA00004651"/>
    </source>
</evidence>
<feature type="transmembrane region" description="Helical" evidence="14">
    <location>
        <begin position="6"/>
        <end position="22"/>
    </location>
</feature>
<comment type="function">
    <text evidence="13 14">Fluoride-specific ion channel. Important for reducing fluoride concentration in the cell, thus reducing its toxicity.</text>
</comment>
<feature type="transmembrane region" description="Helical" evidence="14">
    <location>
        <begin position="96"/>
        <end position="115"/>
    </location>
</feature>
<feature type="binding site" evidence="14">
    <location>
        <position position="74"/>
    </location>
    <ligand>
        <name>Na(+)</name>
        <dbReference type="ChEBI" id="CHEBI:29101"/>
        <note>structural</note>
    </ligand>
</feature>